<evidence type="ECO:0000256" key="8">
    <source>
        <dbReference type="SAM" id="Phobius"/>
    </source>
</evidence>
<keyword evidence="3" id="KW-1003">Cell membrane</keyword>
<dbReference type="OrthoDB" id="9759295at2"/>
<accession>A0A3D8II32</accession>
<dbReference type="Gene3D" id="3.40.50.300">
    <property type="entry name" value="P-loop containing nucleotide triphosphate hydrolases"/>
    <property type="match status" value="1"/>
</dbReference>
<keyword evidence="10" id="KW-1185">Reference proteome</keyword>
<comment type="similarity">
    <text evidence="2">Belongs to the VirD4/TraG family.</text>
</comment>
<evidence type="ECO:0000313" key="9">
    <source>
        <dbReference type="EMBL" id="RDU64566.1"/>
    </source>
</evidence>
<evidence type="ECO:0000256" key="2">
    <source>
        <dbReference type="ARBA" id="ARBA00008806"/>
    </source>
</evidence>
<comment type="caution">
    <text evidence="9">The sequence shown here is derived from an EMBL/GenBank/DDBJ whole genome shotgun (WGS) entry which is preliminary data.</text>
</comment>
<feature type="coiled-coil region" evidence="7">
    <location>
        <begin position="688"/>
        <end position="736"/>
    </location>
</feature>
<keyword evidence="4 8" id="KW-0812">Transmembrane</keyword>
<dbReference type="RefSeq" id="WP_115550901.1">
    <property type="nucleotide sequence ID" value="NZ_CAPHNE010000126.1"/>
</dbReference>
<evidence type="ECO:0008006" key="11">
    <source>
        <dbReference type="Google" id="ProtNLM"/>
    </source>
</evidence>
<dbReference type="InterPro" id="IPR051539">
    <property type="entry name" value="T4SS-coupling_protein"/>
</dbReference>
<keyword evidence="5 8" id="KW-1133">Transmembrane helix</keyword>
<evidence type="ECO:0000256" key="5">
    <source>
        <dbReference type="ARBA" id="ARBA00022989"/>
    </source>
</evidence>
<dbReference type="InterPro" id="IPR003688">
    <property type="entry name" value="TraG/VirD4"/>
</dbReference>
<name>A0A3D8II32_9HELI</name>
<dbReference type="Proteomes" id="UP000256650">
    <property type="component" value="Unassembled WGS sequence"/>
</dbReference>
<keyword evidence="7" id="KW-0175">Coiled coil</keyword>
<dbReference type="EMBL" id="NXLS01000001">
    <property type="protein sequence ID" value="RDU64566.1"/>
    <property type="molecule type" value="Genomic_DNA"/>
</dbReference>
<evidence type="ECO:0000256" key="3">
    <source>
        <dbReference type="ARBA" id="ARBA00022475"/>
    </source>
</evidence>
<evidence type="ECO:0000256" key="6">
    <source>
        <dbReference type="ARBA" id="ARBA00023136"/>
    </source>
</evidence>
<reference evidence="9 10" key="1">
    <citation type="submission" date="2018-04" db="EMBL/GenBank/DDBJ databases">
        <title>Novel Campyloabacter and Helicobacter Species and Strains.</title>
        <authorList>
            <person name="Mannion A.J."/>
            <person name="Shen Z."/>
            <person name="Fox J.G."/>
        </authorList>
    </citation>
    <scope>NUCLEOTIDE SEQUENCE [LARGE SCALE GENOMIC DNA]</scope>
    <source>
        <strain evidence="9 10">MIT 99-5101</strain>
    </source>
</reference>
<organism evidence="9 10">
    <name type="scientific">Helicobacter ganmani</name>
    <dbReference type="NCBI Taxonomy" id="60246"/>
    <lineage>
        <taxon>Bacteria</taxon>
        <taxon>Pseudomonadati</taxon>
        <taxon>Campylobacterota</taxon>
        <taxon>Epsilonproteobacteria</taxon>
        <taxon>Campylobacterales</taxon>
        <taxon>Helicobacteraceae</taxon>
        <taxon>Helicobacter</taxon>
    </lineage>
</organism>
<evidence type="ECO:0000256" key="1">
    <source>
        <dbReference type="ARBA" id="ARBA00004651"/>
    </source>
</evidence>
<dbReference type="CDD" id="cd01127">
    <property type="entry name" value="TrwB_TraG_TraD_VirD4"/>
    <property type="match status" value="2"/>
</dbReference>
<evidence type="ECO:0000256" key="7">
    <source>
        <dbReference type="SAM" id="Coils"/>
    </source>
</evidence>
<dbReference type="InterPro" id="IPR027417">
    <property type="entry name" value="P-loop_NTPase"/>
</dbReference>
<dbReference type="Pfam" id="PF02534">
    <property type="entry name" value="T4SS-DNA_transf"/>
    <property type="match status" value="1"/>
</dbReference>
<feature type="transmembrane region" description="Helical" evidence="8">
    <location>
        <begin position="60"/>
        <end position="80"/>
    </location>
</feature>
<comment type="subcellular location">
    <subcellularLocation>
        <location evidence="1">Cell membrane</location>
        <topology evidence="1">Multi-pass membrane protein</topology>
    </subcellularLocation>
</comment>
<dbReference type="PANTHER" id="PTHR37937:SF1">
    <property type="entry name" value="CONJUGATIVE TRANSFER: DNA TRANSPORT"/>
    <property type="match status" value="1"/>
</dbReference>
<dbReference type="GO" id="GO:0005886">
    <property type="term" value="C:plasma membrane"/>
    <property type="evidence" value="ECO:0007669"/>
    <property type="project" value="UniProtKB-SubCell"/>
</dbReference>
<dbReference type="PANTHER" id="PTHR37937">
    <property type="entry name" value="CONJUGATIVE TRANSFER: DNA TRANSPORT"/>
    <property type="match status" value="1"/>
</dbReference>
<gene>
    <name evidence="9" type="ORF">CQA43_01860</name>
</gene>
<feature type="coiled-coil region" evidence="7">
    <location>
        <begin position="586"/>
        <end position="616"/>
    </location>
</feature>
<feature type="transmembrane region" description="Helical" evidence="8">
    <location>
        <begin position="12"/>
        <end position="33"/>
    </location>
</feature>
<dbReference type="AlphaFoldDB" id="A0A3D8II32"/>
<evidence type="ECO:0000313" key="10">
    <source>
        <dbReference type="Proteomes" id="UP000256650"/>
    </source>
</evidence>
<protein>
    <recommendedName>
        <fullName evidence="11">Type IV secretory system conjugative DNA transfer family protein</fullName>
    </recommendedName>
</protein>
<dbReference type="GeneID" id="82535033"/>
<evidence type="ECO:0000256" key="4">
    <source>
        <dbReference type="ARBA" id="ARBA00022692"/>
    </source>
</evidence>
<proteinExistence type="inferred from homology"/>
<dbReference type="SUPFAM" id="SSF52540">
    <property type="entry name" value="P-loop containing nucleoside triphosphate hydrolases"/>
    <property type="match status" value="1"/>
</dbReference>
<sequence>MDKKITLQKWLLGLFVCIVLGIVLFFSSVKYIFNPNFTDVFHTGLLLLQNLTSGKLKFKAYLTILFALMPLIVLIVYFIIYNEKSLEDYGNASFAKKEDYKKMGINNEQGLMLGCLYKKKTFIEKLKNKPDEIEQFLRCVSPLSCLIVAPPGTGKTASIALPNLFSLPCSVVVLDIKGELFYLSAGYRQEKFGNRILRFSPLYPDENTMFFNPFDRKVIADMDYVKMKQLADQIAGTIFIGEKGKENDHWVVSAKTLFTFFATYFMQKNKHTSLGEIAQAPKKDFYDEIPDDIKLQFGLATQNEFTQKITRDLSKDSSKAFFKAVANDETLHDITRNQANAYTIVADNEFASVKSTFDTFMAVFQNPNVDNATAKMSFDYYDLRKEKISCYIVIQTEDIDILAPLIRIFVETMFKKLMSGEGNADPNKFIYFIGDEFVRFGKMPFLLEAPALCRSYGLIPIYITQSYEQIKKYYGEDDLNILRSNVGYQVVFTMNSAKDAEELSKMIGKFTRKKISRSQGNLDLIKSSDSTSSEGYELVPAQDILNMPNTDILILVRGFVKHPIKAKVNYWFKNPQWKGADKIPLKSNEELEKAQIEQTKKELQETEKEKESTETAKINSYVQIVNENPLQAKKNEPKASKVNPYMQVVVDKNEEKARQILASRKRQEEVKQESQEQEVLNTIQPFTKEEKQEIIRQAQENIENKAMESINTENPQKEEKLELENAEVEQAQLTSKDKIAYIEKELGKEGYKTFLLHLATPDDLDTTPTEIKIEQMRNLITENKIPINTIKDIIKEIKNKNEESENP</sequence>
<keyword evidence="6 8" id="KW-0472">Membrane</keyword>